<gene>
    <name evidence="2" type="ORF">NE536_06660</name>
</gene>
<proteinExistence type="predicted"/>
<organism evidence="2 3">
    <name type="scientific">Shewanella septentrionalis</name>
    <dbReference type="NCBI Taxonomy" id="2952223"/>
    <lineage>
        <taxon>Bacteria</taxon>
        <taxon>Pseudomonadati</taxon>
        <taxon>Pseudomonadota</taxon>
        <taxon>Gammaproteobacteria</taxon>
        <taxon>Alteromonadales</taxon>
        <taxon>Shewanellaceae</taxon>
        <taxon>Shewanella</taxon>
    </lineage>
</organism>
<protein>
    <submittedName>
        <fullName evidence="2">Peptidase</fullName>
    </submittedName>
</protein>
<reference evidence="2" key="1">
    <citation type="journal article" date="2023" name="Int. J. Syst. Evol. Microbiol.">
        <title>&lt;i&gt;Shewanella septentrionalis&lt;/i&gt; sp. nov. and &lt;i&gt;Shewanella holmiensis&lt;/i&gt; sp. nov., isolated from Baltic Sea water and sediments.</title>
        <authorList>
            <person name="Martin-Rodriguez A.J."/>
            <person name="Thorell K."/>
            <person name="Joffre E."/>
            <person name="Jensie-Markopoulos S."/>
            <person name="Moore E.R.B."/>
            <person name="Sjoling A."/>
        </authorList>
    </citation>
    <scope>NUCLEOTIDE SEQUENCE</scope>
    <source>
        <strain evidence="2">SP1W3</strain>
    </source>
</reference>
<keyword evidence="1" id="KW-0472">Membrane</keyword>
<evidence type="ECO:0000313" key="2">
    <source>
        <dbReference type="EMBL" id="MCT7945047.1"/>
    </source>
</evidence>
<keyword evidence="1" id="KW-0812">Transmembrane</keyword>
<dbReference type="EMBL" id="JAMTCC010000009">
    <property type="protein sequence ID" value="MCT7945047.1"/>
    <property type="molecule type" value="Genomic_DNA"/>
</dbReference>
<feature type="transmembrane region" description="Helical" evidence="1">
    <location>
        <begin position="20"/>
        <end position="40"/>
    </location>
</feature>
<name>A0A9X3ASY3_9GAMM</name>
<sequence>MKRVHTLKRVSSAHFLHRWLMLLLVLPIGIWSVTGSYFVLMDLGFIRGNHIKMQDSRHIDPSQIHYPMAAVYKRFPKAQAITLTSVTDTLYYRIKLNDKSILVNADSGELLPSITEKQARIIASNYQHHDSLPIEAKLVSATLLTDIAPAELAPRYLPVWRMDFNDSAATSLYLSATTGELVTRRHDYWRLFDLFWKWHIMDYDEGEAIDNLLLLSTALVSIVAVLAGFILFWQRRRRYLR</sequence>
<dbReference type="AlphaFoldDB" id="A0A9X3ASY3"/>
<comment type="caution">
    <text evidence="2">The sequence shown here is derived from an EMBL/GenBank/DDBJ whole genome shotgun (WGS) entry which is preliminary data.</text>
</comment>
<keyword evidence="3" id="KW-1185">Reference proteome</keyword>
<evidence type="ECO:0000313" key="3">
    <source>
        <dbReference type="Proteomes" id="UP001155604"/>
    </source>
</evidence>
<feature type="transmembrane region" description="Helical" evidence="1">
    <location>
        <begin position="212"/>
        <end position="233"/>
    </location>
</feature>
<dbReference type="Proteomes" id="UP001155604">
    <property type="component" value="Unassembled WGS sequence"/>
</dbReference>
<evidence type="ECO:0000256" key="1">
    <source>
        <dbReference type="SAM" id="Phobius"/>
    </source>
</evidence>
<keyword evidence="1" id="KW-1133">Transmembrane helix</keyword>
<accession>A0A9X3ASY3</accession>